<comment type="subcellular location">
    <subcellularLocation>
        <location evidence="1">Membrane</location>
        <topology evidence="1">Multi-pass membrane protein</topology>
    </subcellularLocation>
</comment>
<dbReference type="AlphaFoldDB" id="A0AAW8MCI0"/>
<dbReference type="Pfam" id="PF13564">
    <property type="entry name" value="DoxX_2"/>
    <property type="match status" value="1"/>
</dbReference>
<reference evidence="6" key="1">
    <citation type="submission" date="2023-07" db="EMBL/GenBank/DDBJ databases">
        <title>Sorghum-associated microbial communities from plants grown in Nebraska, USA.</title>
        <authorList>
            <person name="Schachtman D."/>
        </authorList>
    </citation>
    <scope>NUCLEOTIDE SEQUENCE</scope>
    <source>
        <strain evidence="6">3432</strain>
    </source>
</reference>
<evidence type="ECO:0000256" key="5">
    <source>
        <dbReference type="SAM" id="Phobius"/>
    </source>
</evidence>
<evidence type="ECO:0000256" key="3">
    <source>
        <dbReference type="ARBA" id="ARBA00022989"/>
    </source>
</evidence>
<evidence type="ECO:0000256" key="4">
    <source>
        <dbReference type="ARBA" id="ARBA00023136"/>
    </source>
</evidence>
<name>A0AAW8MCI0_9PSED</name>
<feature type="transmembrane region" description="Helical" evidence="5">
    <location>
        <begin position="76"/>
        <end position="96"/>
    </location>
</feature>
<dbReference type="InterPro" id="IPR032808">
    <property type="entry name" value="DoxX"/>
</dbReference>
<keyword evidence="2 5" id="KW-0812">Transmembrane</keyword>
<evidence type="ECO:0000313" key="6">
    <source>
        <dbReference type="EMBL" id="MDR6959545.1"/>
    </source>
</evidence>
<protein>
    <recommendedName>
        <fullName evidence="8">DoxX family protein</fullName>
    </recommendedName>
</protein>
<proteinExistence type="predicted"/>
<dbReference type="GO" id="GO:0016020">
    <property type="term" value="C:membrane"/>
    <property type="evidence" value="ECO:0007669"/>
    <property type="project" value="UniProtKB-SubCell"/>
</dbReference>
<keyword evidence="3 5" id="KW-1133">Transmembrane helix</keyword>
<feature type="transmembrane region" description="Helical" evidence="5">
    <location>
        <begin position="102"/>
        <end position="120"/>
    </location>
</feature>
<organism evidence="6 7">
    <name type="scientific">Pseudomonas brassicacearum</name>
    <dbReference type="NCBI Taxonomy" id="930166"/>
    <lineage>
        <taxon>Bacteria</taxon>
        <taxon>Pseudomonadati</taxon>
        <taxon>Pseudomonadota</taxon>
        <taxon>Gammaproteobacteria</taxon>
        <taxon>Pseudomonadales</taxon>
        <taxon>Pseudomonadaceae</taxon>
        <taxon>Pseudomonas</taxon>
    </lineage>
</organism>
<keyword evidence="4 5" id="KW-0472">Membrane</keyword>
<evidence type="ECO:0008006" key="8">
    <source>
        <dbReference type="Google" id="ProtNLM"/>
    </source>
</evidence>
<evidence type="ECO:0000313" key="7">
    <source>
        <dbReference type="Proteomes" id="UP001252613"/>
    </source>
</evidence>
<evidence type="ECO:0000256" key="2">
    <source>
        <dbReference type="ARBA" id="ARBA00022692"/>
    </source>
</evidence>
<sequence>MISDMHKKPSVAHWTGRVLGALVVLALLADAGVNLFAPQVLAKNMELTGFPDHLSSVIGSIILVCTVLYVIPRTAVLGAILVTGFLGGAICTHLRLGEFGSASQLISALLGIAAWASLYLRSNALRSLLPLVESKGRKSRF</sequence>
<dbReference type="EMBL" id="JAVDVC010000006">
    <property type="protein sequence ID" value="MDR6959545.1"/>
    <property type="molecule type" value="Genomic_DNA"/>
</dbReference>
<comment type="caution">
    <text evidence="6">The sequence shown here is derived from an EMBL/GenBank/DDBJ whole genome shotgun (WGS) entry which is preliminary data.</text>
</comment>
<gene>
    <name evidence="6" type="ORF">J2W43_003542</name>
</gene>
<dbReference type="Proteomes" id="UP001252613">
    <property type="component" value="Unassembled WGS sequence"/>
</dbReference>
<accession>A0AAW8MCI0</accession>
<evidence type="ECO:0000256" key="1">
    <source>
        <dbReference type="ARBA" id="ARBA00004141"/>
    </source>
</evidence>
<dbReference type="RefSeq" id="WP_310362920.1">
    <property type="nucleotide sequence ID" value="NZ_JAVDVC010000006.1"/>
</dbReference>
<feature type="transmembrane region" description="Helical" evidence="5">
    <location>
        <begin position="52"/>
        <end position="71"/>
    </location>
</feature>